<feature type="compositionally biased region" description="Basic and acidic residues" evidence="5">
    <location>
        <begin position="10"/>
        <end position="42"/>
    </location>
</feature>
<evidence type="ECO:0000313" key="9">
    <source>
        <dbReference type="WBParaSite" id="ACOC_0001215801-mRNA-1"/>
    </source>
</evidence>
<keyword evidence="2" id="KW-0217">Developmental protein</keyword>
<dbReference type="PANTHER" id="PTHR45921:SF4">
    <property type="entry name" value="IP01054P"/>
    <property type="match status" value="1"/>
</dbReference>
<evidence type="ECO:0000313" key="8">
    <source>
        <dbReference type="Proteomes" id="UP000267027"/>
    </source>
</evidence>
<evidence type="ECO:0000256" key="1">
    <source>
        <dbReference type="ARBA" id="ARBA00004123"/>
    </source>
</evidence>
<reference evidence="9" key="1">
    <citation type="submission" date="2016-04" db="UniProtKB">
        <authorList>
            <consortium name="WormBaseParasite"/>
        </authorList>
    </citation>
    <scope>IDENTIFICATION</scope>
</reference>
<feature type="domain" description="Homeobox" evidence="6">
    <location>
        <begin position="50"/>
        <end position="95"/>
    </location>
</feature>
<evidence type="ECO:0000259" key="6">
    <source>
        <dbReference type="PROSITE" id="PS50071"/>
    </source>
</evidence>
<evidence type="ECO:0000256" key="3">
    <source>
        <dbReference type="PROSITE-ProRule" id="PRU00108"/>
    </source>
</evidence>
<evidence type="ECO:0000256" key="2">
    <source>
        <dbReference type="ARBA" id="ARBA00022473"/>
    </source>
</evidence>
<dbReference type="SUPFAM" id="SSF46689">
    <property type="entry name" value="Homeodomain-like"/>
    <property type="match status" value="1"/>
</dbReference>
<dbReference type="Pfam" id="PF00046">
    <property type="entry name" value="Homeodomain"/>
    <property type="match status" value="1"/>
</dbReference>
<dbReference type="AlphaFoldDB" id="A0A158PM45"/>
<evidence type="ECO:0000256" key="4">
    <source>
        <dbReference type="RuleBase" id="RU000682"/>
    </source>
</evidence>
<feature type="DNA-binding region" description="Homeobox" evidence="3">
    <location>
        <begin position="52"/>
        <end position="96"/>
    </location>
</feature>
<dbReference type="GO" id="GO:0000981">
    <property type="term" value="F:DNA-binding transcription factor activity, RNA polymerase II-specific"/>
    <property type="evidence" value="ECO:0007669"/>
    <property type="project" value="TreeGrafter"/>
</dbReference>
<comment type="subcellular location">
    <subcellularLocation>
        <location evidence="1 3 4">Nucleus</location>
    </subcellularLocation>
</comment>
<evidence type="ECO:0000256" key="5">
    <source>
        <dbReference type="SAM" id="MobiDB-lite"/>
    </source>
</evidence>
<dbReference type="GO" id="GO:0005634">
    <property type="term" value="C:nucleus"/>
    <property type="evidence" value="ECO:0007669"/>
    <property type="project" value="UniProtKB-SubCell"/>
</dbReference>
<sequence>DVGNYFCSKTGKDNREVQLERERQRQKEEVNDRKHQGVRNDESEFAGQNHKEKRVRTSFTKNQIVILEQRFALQKYLTSTERSSLAKELKMSDAQPMRNIFYDTVQIKLVEVSTQIGIRRFANMRSWIMGYNEASDVTLQTWFDSFDFGSSQNKKQTALFSIVDHDF</sequence>
<keyword evidence="3 4" id="KW-0539">Nucleus</keyword>
<dbReference type="InterPro" id="IPR042247">
    <property type="entry name" value="TLX1/2/3"/>
</dbReference>
<dbReference type="EMBL" id="UYYA01004916">
    <property type="protein sequence ID" value="VDM63744.1"/>
    <property type="molecule type" value="Genomic_DNA"/>
</dbReference>
<proteinExistence type="predicted"/>
<accession>A0A158PM45</accession>
<organism evidence="9">
    <name type="scientific">Angiostrongylus costaricensis</name>
    <name type="common">Nematode worm</name>
    <dbReference type="NCBI Taxonomy" id="334426"/>
    <lineage>
        <taxon>Eukaryota</taxon>
        <taxon>Metazoa</taxon>
        <taxon>Ecdysozoa</taxon>
        <taxon>Nematoda</taxon>
        <taxon>Chromadorea</taxon>
        <taxon>Rhabditida</taxon>
        <taxon>Rhabditina</taxon>
        <taxon>Rhabditomorpha</taxon>
        <taxon>Strongyloidea</taxon>
        <taxon>Metastrongylidae</taxon>
        <taxon>Angiostrongylus</taxon>
    </lineage>
</organism>
<name>A0A158PM45_ANGCS</name>
<reference evidence="7 8" key="2">
    <citation type="submission" date="2018-11" db="EMBL/GenBank/DDBJ databases">
        <authorList>
            <consortium name="Pathogen Informatics"/>
        </authorList>
    </citation>
    <scope>NUCLEOTIDE SEQUENCE [LARGE SCALE GENOMIC DNA]</scope>
    <source>
        <strain evidence="7 8">Costa Rica</strain>
    </source>
</reference>
<feature type="region of interest" description="Disordered" evidence="5">
    <location>
        <begin position="9"/>
        <end position="53"/>
    </location>
</feature>
<dbReference type="SMART" id="SM00389">
    <property type="entry name" value="HOX"/>
    <property type="match status" value="1"/>
</dbReference>
<dbReference type="PANTHER" id="PTHR45921">
    <property type="entry name" value="IP01054P"/>
    <property type="match status" value="1"/>
</dbReference>
<keyword evidence="3 4" id="KW-0371">Homeobox</keyword>
<gene>
    <name evidence="7" type="ORF">ACOC_LOCUS12159</name>
</gene>
<evidence type="ECO:0000313" key="7">
    <source>
        <dbReference type="EMBL" id="VDM63744.1"/>
    </source>
</evidence>
<dbReference type="Proteomes" id="UP000267027">
    <property type="component" value="Unassembled WGS sequence"/>
</dbReference>
<dbReference type="GO" id="GO:0000978">
    <property type="term" value="F:RNA polymerase II cis-regulatory region sequence-specific DNA binding"/>
    <property type="evidence" value="ECO:0007669"/>
    <property type="project" value="TreeGrafter"/>
</dbReference>
<keyword evidence="3 4" id="KW-0238">DNA-binding</keyword>
<keyword evidence="8" id="KW-1185">Reference proteome</keyword>
<dbReference type="InterPro" id="IPR009057">
    <property type="entry name" value="Homeodomain-like_sf"/>
</dbReference>
<dbReference type="CDD" id="cd00086">
    <property type="entry name" value="homeodomain"/>
    <property type="match status" value="1"/>
</dbReference>
<dbReference type="GO" id="GO:0048513">
    <property type="term" value="P:animal organ development"/>
    <property type="evidence" value="ECO:0007669"/>
    <property type="project" value="TreeGrafter"/>
</dbReference>
<dbReference type="OrthoDB" id="6159439at2759"/>
<dbReference type="PROSITE" id="PS50071">
    <property type="entry name" value="HOMEOBOX_2"/>
    <property type="match status" value="1"/>
</dbReference>
<dbReference type="WBParaSite" id="ACOC_0001215801-mRNA-1">
    <property type="protein sequence ID" value="ACOC_0001215801-mRNA-1"/>
    <property type="gene ID" value="ACOC_0001215801"/>
</dbReference>
<dbReference type="InterPro" id="IPR001356">
    <property type="entry name" value="HD"/>
</dbReference>
<protein>
    <submittedName>
        <fullName evidence="9">Homeobox domain-containing protein</fullName>
    </submittedName>
</protein>
<dbReference type="Gene3D" id="1.10.10.60">
    <property type="entry name" value="Homeodomain-like"/>
    <property type="match status" value="1"/>
</dbReference>